<reference evidence="2" key="1">
    <citation type="submission" date="2022-11" db="UniProtKB">
        <authorList>
            <consortium name="WormBaseParasite"/>
        </authorList>
    </citation>
    <scope>IDENTIFICATION</scope>
</reference>
<proteinExistence type="predicted"/>
<protein>
    <submittedName>
        <fullName evidence="2">CUB domain-containing protein</fullName>
    </submittedName>
</protein>
<accession>A0AC35F5I3</accession>
<sequence>MFLFLLFFSNFFIFQTDGGYATAECSSNSPIKTQGIHSNDFLYFYSPDFPKSLSNRTQTFPCGINLAAADKDNRIWFAMLNGELNEIDLIDYSFNETIHSYNSNYDIIIKLSTTNYLYFQIPESFSRQKWIAFEAIALAYDPKLNLTCPFSKQTIDFSINPELVIPITSDFAPNSSYTFKACNWNFIVNSTQQLKVVVKKLNPSSDFILNLFADGNFAQNFNVSVNYVSTVHYFDGENFNLTFTNQWSNSSLSNFFFLISAVSETDTFTNDRCKNAEINGTLTTFSNINYEKGYPKNQECNYTISIPKNHEAAFVLDENHIEISSDILTINNQTLDTQRIIFPYYYTLLQASNGALLTFKSDGNTQGAGFIAALNTYGNYQIGENENLLLF</sequence>
<organism evidence="1 2">
    <name type="scientific">Panagrolaimus sp. PS1159</name>
    <dbReference type="NCBI Taxonomy" id="55785"/>
    <lineage>
        <taxon>Eukaryota</taxon>
        <taxon>Metazoa</taxon>
        <taxon>Ecdysozoa</taxon>
        <taxon>Nematoda</taxon>
        <taxon>Chromadorea</taxon>
        <taxon>Rhabditida</taxon>
        <taxon>Tylenchina</taxon>
        <taxon>Panagrolaimomorpha</taxon>
        <taxon>Panagrolaimoidea</taxon>
        <taxon>Panagrolaimidae</taxon>
        <taxon>Panagrolaimus</taxon>
    </lineage>
</organism>
<dbReference type="Proteomes" id="UP000887580">
    <property type="component" value="Unplaced"/>
</dbReference>
<evidence type="ECO:0000313" key="2">
    <source>
        <dbReference type="WBParaSite" id="PS1159_v2.g14058.t1"/>
    </source>
</evidence>
<dbReference type="WBParaSite" id="PS1159_v2.g14058.t1">
    <property type="protein sequence ID" value="PS1159_v2.g14058.t1"/>
    <property type="gene ID" value="PS1159_v2.g14058"/>
</dbReference>
<name>A0AC35F5I3_9BILA</name>
<evidence type="ECO:0000313" key="1">
    <source>
        <dbReference type="Proteomes" id="UP000887580"/>
    </source>
</evidence>